<evidence type="ECO:0000313" key="2">
    <source>
        <dbReference type="Proteomes" id="UP000030323"/>
    </source>
</evidence>
<name>A0A0A0YPH3_9CAUD</name>
<organism evidence="1 2">
    <name type="scientific">Citrobacter phage Moon</name>
    <dbReference type="NCBI Taxonomy" id="1540095"/>
    <lineage>
        <taxon>Viruses</taxon>
        <taxon>Duplodnaviria</taxon>
        <taxon>Heunggongvirae</taxon>
        <taxon>Uroviricota</taxon>
        <taxon>Caudoviricetes</taxon>
        <taxon>Pantevenvirales</taxon>
        <taxon>Straboviridae</taxon>
        <taxon>Tevenvirinae</taxon>
        <taxon>Moonvirus</taxon>
        <taxon>Moonvirus moon</taxon>
    </lineage>
</organism>
<gene>
    <name evidence="1" type="ORF">CPT_Moon263</name>
</gene>
<dbReference type="GeneID" id="24721862"/>
<dbReference type="EMBL" id="KM236240">
    <property type="protein sequence ID" value="AIX12234.1"/>
    <property type="molecule type" value="Genomic_DNA"/>
</dbReference>
<reference evidence="1 2" key="1">
    <citation type="journal article" date="2015" name="Genome Announc.">
        <title>Complete Genome Sequence of Citrobacter freundii Myophage Moon.</title>
        <authorList>
            <person name="Edwards G.B."/>
            <person name="Luna A.J."/>
            <person name="Hernandez A.C."/>
            <person name="Kuty Everett G.F."/>
        </authorList>
    </citation>
    <scope>NUCLEOTIDE SEQUENCE [LARGE SCALE GENOMIC DNA]</scope>
</reference>
<dbReference type="Proteomes" id="UP000030323">
    <property type="component" value="Segment"/>
</dbReference>
<evidence type="ECO:0000313" key="1">
    <source>
        <dbReference type="EMBL" id="AIX12234.1"/>
    </source>
</evidence>
<protein>
    <submittedName>
        <fullName evidence="1">Uncharacterized protein</fullName>
    </submittedName>
</protein>
<dbReference type="KEGG" id="vg:24721862"/>
<sequence>MKASVILFVTWIGDFETDIEKYNLFMDDVSHECGGYEVTLMGEQEKLVEFLTDCYIPGMEEQDVEELMNSITVYNDDEE</sequence>
<accession>A0A0A0YPH3</accession>
<dbReference type="RefSeq" id="YP_009146696.1">
    <property type="nucleotide sequence ID" value="NC_027331.1"/>
</dbReference>
<proteinExistence type="predicted"/>
<keyword evidence="2" id="KW-1185">Reference proteome</keyword>